<accession>A0AAN6GDU9</accession>
<feature type="region of interest" description="Disordered" evidence="1">
    <location>
        <begin position="286"/>
        <end position="356"/>
    </location>
</feature>
<feature type="compositionally biased region" description="Acidic residues" evidence="1">
    <location>
        <begin position="1397"/>
        <end position="1430"/>
    </location>
</feature>
<dbReference type="Proteomes" id="UP001176521">
    <property type="component" value="Unassembled WGS sequence"/>
</dbReference>
<gene>
    <name evidence="3" type="ORF">OC842_002067</name>
</gene>
<feature type="compositionally biased region" description="Acidic residues" evidence="1">
    <location>
        <begin position="653"/>
        <end position="668"/>
    </location>
</feature>
<feature type="compositionally biased region" description="Gly residues" evidence="1">
    <location>
        <begin position="323"/>
        <end position="339"/>
    </location>
</feature>
<feature type="region of interest" description="Disordered" evidence="1">
    <location>
        <begin position="21"/>
        <end position="255"/>
    </location>
</feature>
<comment type="caution">
    <text evidence="3">The sequence shown here is derived from an EMBL/GenBank/DDBJ whole genome shotgun (WGS) entry which is preliminary data.</text>
</comment>
<dbReference type="GO" id="GO:0004540">
    <property type="term" value="F:RNA nuclease activity"/>
    <property type="evidence" value="ECO:0007669"/>
    <property type="project" value="UniProtKB-ARBA"/>
</dbReference>
<dbReference type="InterPro" id="IPR045153">
    <property type="entry name" value="Est1/Ebs1-like"/>
</dbReference>
<dbReference type="GO" id="GO:0042162">
    <property type="term" value="F:telomeric DNA binding"/>
    <property type="evidence" value="ECO:0007669"/>
    <property type="project" value="TreeGrafter"/>
</dbReference>
<feature type="compositionally biased region" description="Acidic residues" evidence="1">
    <location>
        <begin position="1035"/>
        <end position="1046"/>
    </location>
</feature>
<feature type="compositionally biased region" description="Low complexity" evidence="1">
    <location>
        <begin position="29"/>
        <end position="38"/>
    </location>
</feature>
<dbReference type="InterPro" id="IPR002716">
    <property type="entry name" value="PIN_dom"/>
</dbReference>
<sequence length="1707" mass="178314">MAMAAPAGTSAVVSDTVPAIALRHTSAKQQQQQSSSSRSSRHTGGSQNQRDTAAAAPSKDKDKDKDKERDIASAVINYQRKQSRAAAGKDAVADNHSAAGGGTSHSRSRGGKGRHRSGASSDRGSTGGGDNKDSATATATATAPPSLRIIQHGPGSVSSAGGHSAGRLQPQRLTQRDLEALAETNESAGDNGHHADDDDPAPEGAIAQQPGSGSAAAGSSTITSLGAGGTLDQAPQNNTRTLFDPRRHDPVKFAMSKRLPGIISLSQSQSLAGSSVTSSIMDGASASAAPSISTGGSPSVTSSEASRERRRRRAPSSRSNPTGAGGSESGAGSEAGAGAGAAHVRPGESAASGGPEGNAYVNEIKRMYKVITTLETQLKEQHAAAAACGSSVGLLPASRAGAAAAVAAAAGVSGAGAPASDGGKAVGIAQRNSSAATSASSSIASLDPTAPGASSPSSVKPVVDDGVDHAFWNALAAQHKNLAEHHAAFMEMAWRPNLPASFAALPQNYNTSARLWQTAFHLFLERIRHALPYPSPSSPPPPGDRRGAARQAALLDHLEEFIYFAYAYYSNLHEAETFVRLRTAWIESLGDLARYRMAVAGFRMGLAAWEAREKEVARERERAVAREAPDSPPFGPQRHSVAGLAPASRPRGEDEEEDLVGDEADSADEVGSHSHSHSYSHSHSRPRARAARGTRQTREGMEAARKMAARRGFEAPSIGEAALGDWELEEKETWRETARGWYAKGLAEIPGTGRLHHHLGILSRGKEELKGLYHFAKSLTTSHPYPPARETMLPMCDREHQVRRLQPGASASDLFIHLHAMLFTRVDLDNFEDVFARYKEAIKTALLASGHAAAAAAAAASESVPSSSSRAAGGRLLHGGGMDALRIDDAAAERAAAARAVSPHSDASEAFGEGVIPDAGWMIFGTVCIAALLQYGLPDALLAAPPTTSSSLASATAPNTDSRREAPTSRPPKGKITQKVKSHTPTAIMLNKDSAATSGASSSRSPLRSNVALPSQDEEGEAVDGGDGQGLSPEGDLDQEGEDDVDPQSLLQQQQQQSNIVSLQQPAFDPSSIPLTFGYAARVAFDTLEIVIRDGVLGASHSGSGFGPGPGSQRHGTADAAPAPASSTTPNPFITMMLTFLLTIVKQPNALLILERWVPWQALTDLANNGSGSGGSSGGGGGSAGASSDARGTGIIPPANALAEIPSKVTGGMPLPEDWCLRGMSWVSRRVFERGFWKPKPAGSEWGASGLPSFESEIDVLDRGEQAGGLFLAHADERDSEEGHGGPVVGGGTCSSGSGVGVVPPKGAGTAAGAVAGAAAAGGADPLAQLRWCRIGYAIGSLARTVPGLDARQSRKHGGRNALVIVAPLATKMADWEAEERALRLVEESQRGGALREEEDDDDEGEEEHGEGWDEESEAGLSSDGEEDASLSEAVRALKARRRALKKALKDAQKNPASLLRPRLPRRASKQNQRGKAAPSAVSAAAPKSKPSAAAALDALPGYTILVLDTNIIVSPAGNLLRALVESKKWTVVLPLAVITELDGLSKNRSQVGEGAKEALRYIEDSLRTHSKWLKIQTSRGNYLHNLNIRFEHFDFAGLHMQNDDSASGPASEQQQQQRKTLQARNLDEIILRAAVWQEEHFVNRIPILFAEAGAAAAEREAALARVTPKTAKVVLITLDRNLRLKARARGVKAASDVELLDVVVGP</sequence>
<feature type="compositionally biased region" description="Gly residues" evidence="1">
    <location>
        <begin position="1171"/>
        <end position="1184"/>
    </location>
</feature>
<dbReference type="InterPro" id="IPR011990">
    <property type="entry name" value="TPR-like_helical_dom_sf"/>
</dbReference>
<keyword evidence="4" id="KW-1185">Reference proteome</keyword>
<dbReference type="Pfam" id="PF13638">
    <property type="entry name" value="PIN_4"/>
    <property type="match status" value="1"/>
</dbReference>
<protein>
    <recommendedName>
        <fullName evidence="2">PIN domain-containing protein</fullName>
    </recommendedName>
</protein>
<dbReference type="PANTHER" id="PTHR15696:SF0">
    <property type="entry name" value="TELOMERASE-BINDING PROTEIN EST1A"/>
    <property type="match status" value="1"/>
</dbReference>
<dbReference type="Gene3D" id="3.40.50.1010">
    <property type="entry name" value="5'-nuclease"/>
    <property type="match status" value="1"/>
</dbReference>
<feature type="region of interest" description="Disordered" evidence="1">
    <location>
        <begin position="1388"/>
        <end position="1432"/>
    </location>
</feature>
<dbReference type="Gene3D" id="1.25.40.10">
    <property type="entry name" value="Tetratricopeptide repeat domain"/>
    <property type="match status" value="1"/>
</dbReference>
<feature type="compositionally biased region" description="Low complexity" evidence="1">
    <location>
        <begin position="994"/>
        <end position="1012"/>
    </location>
</feature>
<feature type="compositionally biased region" description="Basic and acidic residues" evidence="1">
    <location>
        <begin position="58"/>
        <end position="71"/>
    </location>
</feature>
<dbReference type="GO" id="GO:0005697">
    <property type="term" value="C:telomerase holoenzyme complex"/>
    <property type="evidence" value="ECO:0007669"/>
    <property type="project" value="TreeGrafter"/>
</dbReference>
<feature type="compositionally biased region" description="Low complexity" evidence="1">
    <location>
        <begin position="1476"/>
        <end position="1489"/>
    </location>
</feature>
<feature type="compositionally biased region" description="Low complexity" evidence="1">
    <location>
        <begin position="1048"/>
        <end position="1062"/>
    </location>
</feature>
<dbReference type="InterPro" id="IPR029060">
    <property type="entry name" value="PIN-like_dom_sf"/>
</dbReference>
<dbReference type="SUPFAM" id="SSF88723">
    <property type="entry name" value="PIN domain-like"/>
    <property type="match status" value="1"/>
</dbReference>
<feature type="compositionally biased region" description="Basic residues" evidence="1">
    <location>
        <begin position="972"/>
        <end position="982"/>
    </location>
</feature>
<feature type="compositionally biased region" description="Polar residues" evidence="1">
    <location>
        <begin position="42"/>
        <end position="51"/>
    </location>
</feature>
<dbReference type="GO" id="GO:0000184">
    <property type="term" value="P:nuclear-transcribed mRNA catabolic process, nonsense-mediated decay"/>
    <property type="evidence" value="ECO:0007669"/>
    <property type="project" value="TreeGrafter"/>
</dbReference>
<dbReference type="EMBL" id="JAPDMQ010000081">
    <property type="protein sequence ID" value="KAK0536166.1"/>
    <property type="molecule type" value="Genomic_DNA"/>
</dbReference>
<proteinExistence type="predicted"/>
<feature type="region of interest" description="Disordered" evidence="1">
    <location>
        <begin position="1103"/>
        <end position="1127"/>
    </location>
</feature>
<feature type="compositionally biased region" description="Low complexity" evidence="1">
    <location>
        <begin position="202"/>
        <end position="225"/>
    </location>
</feature>
<dbReference type="GO" id="GO:0070034">
    <property type="term" value="F:telomerase RNA binding"/>
    <property type="evidence" value="ECO:0007669"/>
    <property type="project" value="TreeGrafter"/>
</dbReference>
<dbReference type="SMART" id="SM00670">
    <property type="entry name" value="PINc"/>
    <property type="match status" value="1"/>
</dbReference>
<feature type="compositionally biased region" description="Basic residues" evidence="1">
    <location>
        <begin position="106"/>
        <end position="117"/>
    </location>
</feature>
<dbReference type="SUPFAM" id="SSF48452">
    <property type="entry name" value="TPR-like"/>
    <property type="match status" value="1"/>
</dbReference>
<feature type="domain" description="PIN" evidence="2">
    <location>
        <begin position="1504"/>
        <end position="1685"/>
    </location>
</feature>
<dbReference type="InterPro" id="IPR018834">
    <property type="entry name" value="DNA/RNA-bd_Est1-type"/>
</dbReference>
<feature type="region of interest" description="Disordered" evidence="1">
    <location>
        <begin position="438"/>
        <end position="460"/>
    </location>
</feature>
<feature type="region of interest" description="Disordered" evidence="1">
    <location>
        <begin position="1446"/>
        <end position="1489"/>
    </location>
</feature>
<feature type="compositionally biased region" description="Low complexity" evidence="1">
    <location>
        <begin position="946"/>
        <end position="958"/>
    </location>
</feature>
<evidence type="ECO:0000313" key="3">
    <source>
        <dbReference type="EMBL" id="KAK0536166.1"/>
    </source>
</evidence>
<evidence type="ECO:0000256" key="1">
    <source>
        <dbReference type="SAM" id="MobiDB-lite"/>
    </source>
</evidence>
<feature type="compositionally biased region" description="Basic residues" evidence="1">
    <location>
        <begin position="674"/>
        <end position="692"/>
    </location>
</feature>
<feature type="compositionally biased region" description="Basic and acidic residues" evidence="1">
    <location>
        <begin position="620"/>
        <end position="629"/>
    </location>
</feature>
<evidence type="ECO:0000259" key="2">
    <source>
        <dbReference type="SMART" id="SM00670"/>
    </source>
</evidence>
<feature type="compositionally biased region" description="Polar residues" evidence="1">
    <location>
        <begin position="288"/>
        <end position="301"/>
    </location>
</feature>
<feature type="compositionally biased region" description="Low complexity" evidence="1">
    <location>
        <begin position="1118"/>
        <end position="1127"/>
    </location>
</feature>
<feature type="region of interest" description="Disordered" evidence="1">
    <location>
        <begin position="1171"/>
        <end position="1197"/>
    </location>
</feature>
<dbReference type="CDD" id="cd09880">
    <property type="entry name" value="PIN_Smg5-6-like"/>
    <property type="match status" value="1"/>
</dbReference>
<feature type="compositionally biased region" description="Low complexity" evidence="1">
    <location>
        <begin position="152"/>
        <end position="166"/>
    </location>
</feature>
<dbReference type="Pfam" id="PF10373">
    <property type="entry name" value="EST1_DNA_bind"/>
    <property type="match status" value="1"/>
</dbReference>
<organism evidence="3 4">
    <name type="scientific">Tilletia horrida</name>
    <dbReference type="NCBI Taxonomy" id="155126"/>
    <lineage>
        <taxon>Eukaryota</taxon>
        <taxon>Fungi</taxon>
        <taxon>Dikarya</taxon>
        <taxon>Basidiomycota</taxon>
        <taxon>Ustilaginomycotina</taxon>
        <taxon>Exobasidiomycetes</taxon>
        <taxon>Tilletiales</taxon>
        <taxon>Tilletiaceae</taxon>
        <taxon>Tilletia</taxon>
    </lineage>
</organism>
<evidence type="ECO:0000313" key="4">
    <source>
        <dbReference type="Proteomes" id="UP001176521"/>
    </source>
</evidence>
<dbReference type="PANTHER" id="PTHR15696">
    <property type="entry name" value="SMG-7 SUPPRESSOR WITH MORPHOLOGICAL EFFECT ON GENITALIA PROTEIN 7"/>
    <property type="match status" value="1"/>
</dbReference>
<name>A0AAN6GDU9_9BASI</name>
<feature type="region of interest" description="Disordered" evidence="1">
    <location>
        <begin position="620"/>
        <end position="700"/>
    </location>
</feature>
<feature type="region of interest" description="Disordered" evidence="1">
    <location>
        <begin position="946"/>
        <end position="1062"/>
    </location>
</feature>
<reference evidence="3" key="1">
    <citation type="journal article" date="2023" name="PhytoFront">
        <title>Draft Genome Resources of Seven Strains of Tilletia horrida, Causal Agent of Kernel Smut of Rice.</title>
        <authorList>
            <person name="Khanal S."/>
            <person name="Antony Babu S."/>
            <person name="Zhou X.G."/>
        </authorList>
    </citation>
    <scope>NUCLEOTIDE SEQUENCE</scope>
    <source>
        <strain evidence="3">TX3</strain>
    </source>
</reference>